<organism evidence="1 2">
    <name type="scientific">Deinococcus deserti (strain DSM 17065 / CIP 109153 / LMG 22923 / VCD115)</name>
    <dbReference type="NCBI Taxonomy" id="546414"/>
    <lineage>
        <taxon>Bacteria</taxon>
        <taxon>Thermotogati</taxon>
        <taxon>Deinococcota</taxon>
        <taxon>Deinococci</taxon>
        <taxon>Deinococcales</taxon>
        <taxon>Deinococcaceae</taxon>
        <taxon>Deinococcus</taxon>
    </lineage>
</organism>
<dbReference type="RefSeq" id="WP_162485418.1">
    <property type="nucleotide sequence ID" value="NC_012526.1"/>
</dbReference>
<proteinExistence type="predicted"/>
<evidence type="ECO:0000313" key="2">
    <source>
        <dbReference type="Proteomes" id="UP000002208"/>
    </source>
</evidence>
<evidence type="ECO:0000313" key="1">
    <source>
        <dbReference type="EMBL" id="AHX26513.1"/>
    </source>
</evidence>
<dbReference type="STRING" id="546414.Deide_13073"/>
<dbReference type="PaxDb" id="546414-Deide_13073"/>
<sequence length="57" mass="6141">MKAGTRGRLARLAAKQPGEAVRVVITRQIVDHGPDGVPVPVRTERREVLLYPAGGQP</sequence>
<dbReference type="KEGG" id="ddr:Deide_13073"/>
<dbReference type="EMBL" id="CP001114">
    <property type="protein sequence ID" value="AHX26513.1"/>
    <property type="molecule type" value="Genomic_DNA"/>
</dbReference>
<keyword evidence="2" id="KW-1185">Reference proteome</keyword>
<reference evidence="1 2" key="1">
    <citation type="journal article" date="2009" name="PLoS Genet.">
        <title>Alliance of proteomics and genomics to unravel the specificities of Sahara bacterium Deinococcus deserti.</title>
        <authorList>
            <person name="de Groot A."/>
            <person name="Dulermo R."/>
            <person name="Ortet P."/>
            <person name="Blanchard L."/>
            <person name="Guerin P."/>
            <person name="Fernandez B."/>
            <person name="Vacherie B."/>
            <person name="Dossat C."/>
            <person name="Jolivet E."/>
            <person name="Siguier P."/>
            <person name="Chandler M."/>
            <person name="Barakat M."/>
            <person name="Dedieu A."/>
            <person name="Barbe V."/>
            <person name="Heulin T."/>
            <person name="Sommer S."/>
            <person name="Achouak W."/>
            <person name="Armengaud J."/>
        </authorList>
    </citation>
    <scope>NUCLEOTIDE SEQUENCE [LARGE SCALE GENOMIC DNA]</scope>
    <source>
        <strain evidence="2">DSM 17065 / CIP 109153 / LMG 22923 / VCD115</strain>
    </source>
</reference>
<dbReference type="Proteomes" id="UP000002208">
    <property type="component" value="Chromosome"/>
</dbReference>
<protein>
    <submittedName>
        <fullName evidence="1">Uncharacterized protein</fullName>
    </submittedName>
</protein>
<name>X5H5P8_DEIDV</name>
<dbReference type="AlphaFoldDB" id="X5H5P8"/>
<dbReference type="HOGENOM" id="CLU_2989145_0_0_0"/>
<accession>X5H5P8</accession>
<gene>
    <name evidence="1" type="ordered locus">Deide_13073</name>
</gene>